<evidence type="ECO:0000313" key="3">
    <source>
        <dbReference type="Proteomes" id="UP000287651"/>
    </source>
</evidence>
<organism evidence="2 3">
    <name type="scientific">Ensete ventricosum</name>
    <name type="common">Abyssinian banana</name>
    <name type="synonym">Musa ensete</name>
    <dbReference type="NCBI Taxonomy" id="4639"/>
    <lineage>
        <taxon>Eukaryota</taxon>
        <taxon>Viridiplantae</taxon>
        <taxon>Streptophyta</taxon>
        <taxon>Embryophyta</taxon>
        <taxon>Tracheophyta</taxon>
        <taxon>Spermatophyta</taxon>
        <taxon>Magnoliopsida</taxon>
        <taxon>Liliopsida</taxon>
        <taxon>Zingiberales</taxon>
        <taxon>Musaceae</taxon>
        <taxon>Ensete</taxon>
    </lineage>
</organism>
<proteinExistence type="predicted"/>
<name>A0A427AME2_ENSVE</name>
<gene>
    <name evidence="2" type="ORF">B296_00005622</name>
</gene>
<evidence type="ECO:0000256" key="1">
    <source>
        <dbReference type="SAM" id="MobiDB-lite"/>
    </source>
</evidence>
<comment type="caution">
    <text evidence="2">The sequence shown here is derived from an EMBL/GenBank/DDBJ whole genome shotgun (WGS) entry which is preliminary data.</text>
</comment>
<feature type="region of interest" description="Disordered" evidence="1">
    <location>
        <begin position="18"/>
        <end position="53"/>
    </location>
</feature>
<protein>
    <submittedName>
        <fullName evidence="2">Uncharacterized protein</fullName>
    </submittedName>
</protein>
<dbReference type="AlphaFoldDB" id="A0A427AME2"/>
<evidence type="ECO:0000313" key="2">
    <source>
        <dbReference type="EMBL" id="RRT77346.1"/>
    </source>
</evidence>
<feature type="compositionally biased region" description="Basic and acidic residues" evidence="1">
    <location>
        <begin position="43"/>
        <end position="53"/>
    </location>
</feature>
<sequence>MKREGRVPFWKGWRRLKHGRERERRDENETRDRRVTEEEEEEGGRNMKEEECKKVGARLTTKASIAGLLASRRRLPMNPTTATLREEMPEVDLGQRGPNLHL</sequence>
<dbReference type="Proteomes" id="UP000287651">
    <property type="component" value="Unassembled WGS sequence"/>
</dbReference>
<dbReference type="EMBL" id="AMZH03001955">
    <property type="protein sequence ID" value="RRT77346.1"/>
    <property type="molecule type" value="Genomic_DNA"/>
</dbReference>
<accession>A0A427AME2</accession>
<reference evidence="2 3" key="1">
    <citation type="journal article" date="2014" name="Agronomy (Basel)">
        <title>A Draft Genome Sequence for Ensete ventricosum, the Drought-Tolerant Tree Against Hunger.</title>
        <authorList>
            <person name="Harrison J."/>
            <person name="Moore K.A."/>
            <person name="Paszkiewicz K."/>
            <person name="Jones T."/>
            <person name="Grant M."/>
            <person name="Ambacheew D."/>
            <person name="Muzemil S."/>
            <person name="Studholme D.J."/>
        </authorList>
    </citation>
    <scope>NUCLEOTIDE SEQUENCE [LARGE SCALE GENOMIC DNA]</scope>
</reference>
<feature type="region of interest" description="Disordered" evidence="1">
    <location>
        <begin position="70"/>
        <end position="102"/>
    </location>
</feature>
<feature type="compositionally biased region" description="Basic and acidic residues" evidence="1">
    <location>
        <begin position="20"/>
        <end position="36"/>
    </location>
</feature>